<proteinExistence type="predicted"/>
<organism evidence="1 2">
    <name type="scientific">Hyaloperonospora brassicae</name>
    <name type="common">Brassica downy mildew</name>
    <name type="synonym">Peronospora brassicae</name>
    <dbReference type="NCBI Taxonomy" id="162125"/>
    <lineage>
        <taxon>Eukaryota</taxon>
        <taxon>Sar</taxon>
        <taxon>Stramenopiles</taxon>
        <taxon>Oomycota</taxon>
        <taxon>Peronosporomycetes</taxon>
        <taxon>Peronosporales</taxon>
        <taxon>Peronosporaceae</taxon>
        <taxon>Hyaloperonospora</taxon>
    </lineage>
</organism>
<name>A0AAV0TRH5_HYABA</name>
<dbReference type="EMBL" id="CANTFL010000608">
    <property type="protein sequence ID" value="CAI5725492.1"/>
    <property type="molecule type" value="Genomic_DNA"/>
</dbReference>
<evidence type="ECO:0000313" key="1">
    <source>
        <dbReference type="EMBL" id="CAI5725492.1"/>
    </source>
</evidence>
<keyword evidence="2" id="KW-1185">Reference proteome</keyword>
<sequence length="125" mass="14015">MLLMMIKRLVAKMLRHATFRFTAATRYLLGLPPVDLPHGKQQLLSTKSVDDTVRRELAAEWTAVLEENKWETGGQNLLDETDKLSREDAFGSATEDELIELSDGEEGPALVSLLDPSRFTRLVST</sequence>
<evidence type="ECO:0008006" key="3">
    <source>
        <dbReference type="Google" id="ProtNLM"/>
    </source>
</evidence>
<protein>
    <recommendedName>
        <fullName evidence="3">RxLR effector candidate protein</fullName>
    </recommendedName>
</protein>
<comment type="caution">
    <text evidence="1">The sequence shown here is derived from an EMBL/GenBank/DDBJ whole genome shotgun (WGS) entry which is preliminary data.</text>
</comment>
<reference evidence="1" key="1">
    <citation type="submission" date="2022-12" db="EMBL/GenBank/DDBJ databases">
        <authorList>
            <person name="Webb A."/>
        </authorList>
    </citation>
    <scope>NUCLEOTIDE SEQUENCE</scope>
    <source>
        <strain evidence="1">Hp1</strain>
    </source>
</reference>
<dbReference type="AlphaFoldDB" id="A0AAV0TRH5"/>
<accession>A0AAV0TRH5</accession>
<gene>
    <name evidence="1" type="ORF">HBR001_LOCUS3614</name>
</gene>
<evidence type="ECO:0000313" key="2">
    <source>
        <dbReference type="Proteomes" id="UP001162031"/>
    </source>
</evidence>
<dbReference type="Proteomes" id="UP001162031">
    <property type="component" value="Unassembled WGS sequence"/>
</dbReference>